<evidence type="ECO:0000313" key="1">
    <source>
        <dbReference type="EMBL" id="KAK4886532.1"/>
    </source>
</evidence>
<comment type="caution">
    <text evidence="1">The sequence shown here is derived from an EMBL/GenBank/DDBJ whole genome shotgun (WGS) entry which is preliminary data.</text>
</comment>
<evidence type="ECO:0000313" key="2">
    <source>
        <dbReference type="Proteomes" id="UP001353858"/>
    </source>
</evidence>
<reference evidence="2" key="1">
    <citation type="submission" date="2023-01" db="EMBL/GenBank/DDBJ databases">
        <title>Key to firefly adult light organ development and bioluminescence: homeobox transcription factors regulate luciferase expression and transportation to peroxisome.</title>
        <authorList>
            <person name="Fu X."/>
        </authorList>
    </citation>
    <scope>NUCLEOTIDE SEQUENCE [LARGE SCALE GENOMIC DNA]</scope>
</reference>
<accession>A0AAN7SKD3</accession>
<dbReference type="EMBL" id="JARPUR010000001">
    <property type="protein sequence ID" value="KAK4886532.1"/>
    <property type="molecule type" value="Genomic_DNA"/>
</dbReference>
<organism evidence="1 2">
    <name type="scientific">Aquatica leii</name>
    <dbReference type="NCBI Taxonomy" id="1421715"/>
    <lineage>
        <taxon>Eukaryota</taxon>
        <taxon>Metazoa</taxon>
        <taxon>Ecdysozoa</taxon>
        <taxon>Arthropoda</taxon>
        <taxon>Hexapoda</taxon>
        <taxon>Insecta</taxon>
        <taxon>Pterygota</taxon>
        <taxon>Neoptera</taxon>
        <taxon>Endopterygota</taxon>
        <taxon>Coleoptera</taxon>
        <taxon>Polyphaga</taxon>
        <taxon>Elateriformia</taxon>
        <taxon>Elateroidea</taxon>
        <taxon>Lampyridae</taxon>
        <taxon>Luciolinae</taxon>
        <taxon>Aquatica</taxon>
    </lineage>
</organism>
<keyword evidence="2" id="KW-1185">Reference proteome</keyword>
<proteinExistence type="predicted"/>
<dbReference type="Proteomes" id="UP001353858">
    <property type="component" value="Unassembled WGS sequence"/>
</dbReference>
<sequence>MSEIRTNIGKNLLYIVVDKTTDPRGFCVANLLVGAEEAKPPYLIAWFEAEDDLPLAQWMLQQHNGEENEKPNDLSEWEKENHIQDFESFNLDEYDIIDYPLEIAEFPDDVDTTRTFLLKEPPKEKLQITIDKL</sequence>
<dbReference type="AlphaFoldDB" id="A0AAN7SKD3"/>
<name>A0AAN7SKD3_9COLE</name>
<gene>
    <name evidence="1" type="ORF">RN001_002803</name>
</gene>
<protein>
    <submittedName>
        <fullName evidence="1">Uncharacterized protein</fullName>
    </submittedName>
</protein>